<evidence type="ECO:0000256" key="3">
    <source>
        <dbReference type="ARBA" id="ARBA00023125"/>
    </source>
</evidence>
<organism evidence="6 7">
    <name type="scientific">Micromonospora musae</name>
    <dbReference type="NCBI Taxonomy" id="1894970"/>
    <lineage>
        <taxon>Bacteria</taxon>
        <taxon>Bacillati</taxon>
        <taxon>Actinomycetota</taxon>
        <taxon>Actinomycetes</taxon>
        <taxon>Micromonosporales</taxon>
        <taxon>Micromonosporaceae</taxon>
        <taxon>Micromonospora</taxon>
    </lineage>
</organism>
<keyword evidence="4" id="KW-0804">Transcription</keyword>
<feature type="domain" description="HTH merR-type" evidence="5">
    <location>
        <begin position="1"/>
        <end position="68"/>
    </location>
</feature>
<dbReference type="SMART" id="SM00422">
    <property type="entry name" value="HTH_MERR"/>
    <property type="match status" value="1"/>
</dbReference>
<dbReference type="InterPro" id="IPR000551">
    <property type="entry name" value="MerR-type_HTH_dom"/>
</dbReference>
<evidence type="ECO:0000259" key="5">
    <source>
        <dbReference type="PROSITE" id="PS50937"/>
    </source>
</evidence>
<comment type="caution">
    <text evidence="6">The sequence shown here is derived from an EMBL/GenBank/DDBJ whole genome shotgun (WGS) entry which is preliminary data.</text>
</comment>
<dbReference type="Proteomes" id="UP000275865">
    <property type="component" value="Unassembled WGS sequence"/>
</dbReference>
<dbReference type="EMBL" id="RAZT01000012">
    <property type="protein sequence ID" value="RKN29127.1"/>
    <property type="molecule type" value="Genomic_DNA"/>
</dbReference>
<dbReference type="PANTHER" id="PTHR30204:SF69">
    <property type="entry name" value="MERR-FAMILY TRANSCRIPTIONAL REGULATOR"/>
    <property type="match status" value="1"/>
</dbReference>
<evidence type="ECO:0000256" key="1">
    <source>
        <dbReference type="ARBA" id="ARBA00022491"/>
    </source>
</evidence>
<keyword evidence="3" id="KW-0238">DNA-binding</keyword>
<dbReference type="PANTHER" id="PTHR30204">
    <property type="entry name" value="REDOX-CYCLING DRUG-SENSING TRANSCRIPTIONAL ACTIVATOR SOXR"/>
    <property type="match status" value="1"/>
</dbReference>
<dbReference type="SUPFAM" id="SSF46955">
    <property type="entry name" value="Putative DNA-binding domain"/>
    <property type="match status" value="1"/>
</dbReference>
<gene>
    <name evidence="6" type="ORF">D7044_23235</name>
</gene>
<dbReference type="PROSITE" id="PS50937">
    <property type="entry name" value="HTH_MERR_2"/>
    <property type="match status" value="1"/>
</dbReference>
<dbReference type="AlphaFoldDB" id="A0A3A9YBL5"/>
<dbReference type="GO" id="GO:0003700">
    <property type="term" value="F:DNA-binding transcription factor activity"/>
    <property type="evidence" value="ECO:0007669"/>
    <property type="project" value="InterPro"/>
</dbReference>
<dbReference type="Pfam" id="PF13411">
    <property type="entry name" value="MerR_1"/>
    <property type="match status" value="1"/>
</dbReference>
<dbReference type="PRINTS" id="PR00040">
    <property type="entry name" value="HTHMERR"/>
</dbReference>
<proteinExistence type="predicted"/>
<dbReference type="InterPro" id="IPR047057">
    <property type="entry name" value="MerR_fam"/>
</dbReference>
<sequence length="116" mass="13325">MRIGELSSRTGASQRSLRYYEQRGLLHAGRTATGYRDYGEDAVVRVDNVRRLLADGLTVDDVRTFLPCLDRELAQEPVCAPAVEVYQRRLATVRRRRDDLDQVHTRLASQLRHWGS</sequence>
<accession>A0A3A9YBL5</accession>
<evidence type="ECO:0000313" key="7">
    <source>
        <dbReference type="Proteomes" id="UP000275865"/>
    </source>
</evidence>
<dbReference type="RefSeq" id="WP_120690178.1">
    <property type="nucleotide sequence ID" value="NZ_RAZT01000012.1"/>
</dbReference>
<evidence type="ECO:0000256" key="4">
    <source>
        <dbReference type="ARBA" id="ARBA00023163"/>
    </source>
</evidence>
<dbReference type="Gene3D" id="1.10.1660.10">
    <property type="match status" value="1"/>
</dbReference>
<keyword evidence="1" id="KW-0678">Repressor</keyword>
<dbReference type="InterPro" id="IPR009061">
    <property type="entry name" value="DNA-bd_dom_put_sf"/>
</dbReference>
<dbReference type="GO" id="GO:0003677">
    <property type="term" value="F:DNA binding"/>
    <property type="evidence" value="ECO:0007669"/>
    <property type="project" value="UniProtKB-KW"/>
</dbReference>
<evidence type="ECO:0000256" key="2">
    <source>
        <dbReference type="ARBA" id="ARBA00023015"/>
    </source>
</evidence>
<protein>
    <submittedName>
        <fullName evidence="6">MerR family transcriptional regulator</fullName>
    </submittedName>
</protein>
<reference evidence="6 7" key="1">
    <citation type="submission" date="2018-09" db="EMBL/GenBank/DDBJ databases">
        <title>Micromonospora sp. nov. MS1-9, isolated from a root of Musa sp.</title>
        <authorList>
            <person name="Kuncharoen N."/>
            <person name="Kudo T."/>
            <person name="Ohkuma M."/>
            <person name="Yuki M."/>
            <person name="Tanasupawat S."/>
        </authorList>
    </citation>
    <scope>NUCLEOTIDE SEQUENCE [LARGE SCALE GENOMIC DNA]</scope>
    <source>
        <strain evidence="6 7">MS1-9</strain>
    </source>
</reference>
<evidence type="ECO:0000313" key="6">
    <source>
        <dbReference type="EMBL" id="RKN29127.1"/>
    </source>
</evidence>
<name>A0A3A9YBL5_9ACTN</name>
<keyword evidence="2" id="KW-0805">Transcription regulation</keyword>